<name>A0AA94KXI3_9STAP</name>
<feature type="transmembrane region" description="Helical" evidence="1">
    <location>
        <begin position="6"/>
        <end position="25"/>
    </location>
</feature>
<dbReference type="Proteomes" id="UP000183090">
    <property type="component" value="Unassembled WGS sequence"/>
</dbReference>
<dbReference type="AlphaFoldDB" id="A0AA94KXI3"/>
<evidence type="ECO:0000256" key="1">
    <source>
        <dbReference type="SAM" id="Phobius"/>
    </source>
</evidence>
<reference evidence="2 3" key="1">
    <citation type="submission" date="2016-10" db="EMBL/GenBank/DDBJ databases">
        <authorList>
            <person name="Varghese N."/>
            <person name="Submissions S."/>
        </authorList>
    </citation>
    <scope>NUCLEOTIDE SEQUENCE [LARGE SCALE GENOMIC DNA]</scope>
    <source>
        <strain evidence="2 3">CGMCC 1.6501</strain>
    </source>
</reference>
<keyword evidence="1" id="KW-0812">Transmembrane</keyword>
<keyword evidence="1" id="KW-1133">Transmembrane helix</keyword>
<feature type="transmembrane region" description="Helical" evidence="1">
    <location>
        <begin position="37"/>
        <end position="55"/>
    </location>
</feature>
<evidence type="ECO:0000313" key="3">
    <source>
        <dbReference type="Proteomes" id="UP000183090"/>
    </source>
</evidence>
<gene>
    <name evidence="2" type="ORF">SAMN05216235_2593</name>
</gene>
<sequence length="57" mass="6299">MMAALLLFLWGISGVAAIFLFVTSIVTAVRKKRSRKLWILTGVAAIVFVLFYLVIGI</sequence>
<comment type="caution">
    <text evidence="2">The sequence shown here is derived from an EMBL/GenBank/DDBJ whole genome shotgun (WGS) entry which is preliminary data.</text>
</comment>
<organism evidence="2 3">
    <name type="scientific">Salinicoccus halodurans</name>
    <dbReference type="NCBI Taxonomy" id="407035"/>
    <lineage>
        <taxon>Bacteria</taxon>
        <taxon>Bacillati</taxon>
        <taxon>Bacillota</taxon>
        <taxon>Bacilli</taxon>
        <taxon>Bacillales</taxon>
        <taxon>Staphylococcaceae</taxon>
        <taxon>Salinicoccus</taxon>
    </lineage>
</organism>
<accession>A0AA94KXI3</accession>
<proteinExistence type="predicted"/>
<dbReference type="EMBL" id="FOTB01000006">
    <property type="protein sequence ID" value="SFK93741.1"/>
    <property type="molecule type" value="Genomic_DNA"/>
</dbReference>
<protein>
    <submittedName>
        <fullName evidence="2">Uncharacterized protein</fullName>
    </submittedName>
</protein>
<evidence type="ECO:0000313" key="2">
    <source>
        <dbReference type="EMBL" id="SFK93741.1"/>
    </source>
</evidence>
<keyword evidence="1" id="KW-0472">Membrane</keyword>